<feature type="domain" description="HORMA" evidence="7">
    <location>
        <begin position="8"/>
        <end position="199"/>
    </location>
</feature>
<name>J7S997_HUIN7</name>
<dbReference type="PANTHER" id="PTHR11842">
    <property type="entry name" value="MITOTIC SPINDLE ASSEMBLY CHECKPOINT PROTEIN MAD2"/>
    <property type="match status" value="1"/>
</dbReference>
<dbReference type="GO" id="GO:0005737">
    <property type="term" value="C:cytoplasm"/>
    <property type="evidence" value="ECO:0007669"/>
    <property type="project" value="TreeGrafter"/>
</dbReference>
<evidence type="ECO:0000259" key="7">
    <source>
        <dbReference type="PROSITE" id="PS50815"/>
    </source>
</evidence>
<dbReference type="GO" id="GO:0000776">
    <property type="term" value="C:kinetochore"/>
    <property type="evidence" value="ECO:0007669"/>
    <property type="project" value="EnsemblFungi"/>
</dbReference>
<dbReference type="GO" id="GO:0005654">
    <property type="term" value="C:nucleoplasm"/>
    <property type="evidence" value="ECO:0007669"/>
    <property type="project" value="TreeGrafter"/>
</dbReference>
<dbReference type="RefSeq" id="XP_022466209.1">
    <property type="nucleotide sequence ID" value="XM_022609855.1"/>
</dbReference>
<evidence type="ECO:0000256" key="6">
    <source>
        <dbReference type="ARBA" id="ARBA00023306"/>
    </source>
</evidence>
<dbReference type="InterPro" id="IPR045091">
    <property type="entry name" value="Mad2-like"/>
</dbReference>
<dbReference type="GeneID" id="34527707"/>
<protein>
    <recommendedName>
        <fullName evidence="7">HORMA domain-containing protein</fullName>
    </recommendedName>
</protein>
<dbReference type="Pfam" id="PF02301">
    <property type="entry name" value="HORMA"/>
    <property type="match status" value="1"/>
</dbReference>
<dbReference type="Gene3D" id="3.30.900.10">
    <property type="entry name" value="HORMA domain"/>
    <property type="match status" value="1"/>
</dbReference>
<dbReference type="GO" id="GO:0044774">
    <property type="term" value="P:mitotic DNA integrity checkpoint signaling"/>
    <property type="evidence" value="ECO:0007669"/>
    <property type="project" value="EnsemblFungi"/>
</dbReference>
<dbReference type="AlphaFoldDB" id="J7S997"/>
<comment type="similarity">
    <text evidence="2">Belongs to the MAD2 family.</text>
</comment>
<keyword evidence="4" id="KW-0498">Mitosis</keyword>
<dbReference type="PROSITE" id="PS50815">
    <property type="entry name" value="HORMA"/>
    <property type="match status" value="1"/>
</dbReference>
<evidence type="ECO:0000256" key="3">
    <source>
        <dbReference type="ARBA" id="ARBA00022618"/>
    </source>
</evidence>
<dbReference type="KEGG" id="kng:KNAG_0I01790"/>
<keyword evidence="6" id="KW-0131">Cell cycle</keyword>
<evidence type="ECO:0000256" key="2">
    <source>
        <dbReference type="ARBA" id="ARBA00010348"/>
    </source>
</evidence>
<reference evidence="8 9" key="1">
    <citation type="journal article" date="2011" name="Proc. Natl. Acad. Sci. U.S.A.">
        <title>Evolutionary erosion of yeast sex chromosomes by mating-type switching accidents.</title>
        <authorList>
            <person name="Gordon J.L."/>
            <person name="Armisen D."/>
            <person name="Proux-Wera E."/>
            <person name="Oheigeartaigh S.S."/>
            <person name="Byrne K.P."/>
            <person name="Wolfe K.H."/>
        </authorList>
    </citation>
    <scope>NUCLEOTIDE SEQUENCE [LARGE SCALE GENOMIC DNA]</scope>
    <source>
        <strain evidence="9">ATCC MYA-139 / BCRC 22969 / CBS 8797 / CCRC 22969 / KCTC 17520 / NBRC 10181 / NCYC 3082</strain>
    </source>
</reference>
<keyword evidence="3" id="KW-0132">Cell division</keyword>
<dbReference type="PANTHER" id="PTHR11842:SF11">
    <property type="entry name" value="MITOTIC SPINDLE ASSEMBLY CHECKPOINT PROTEIN MAD2A"/>
    <property type="match status" value="1"/>
</dbReference>
<evidence type="ECO:0000256" key="5">
    <source>
        <dbReference type="ARBA" id="ARBA00023242"/>
    </source>
</evidence>
<evidence type="ECO:0000256" key="4">
    <source>
        <dbReference type="ARBA" id="ARBA00022776"/>
    </source>
</evidence>
<reference evidence="9" key="2">
    <citation type="submission" date="2012-08" db="EMBL/GenBank/DDBJ databases">
        <title>Genome sequence of Kazachstania naganishii.</title>
        <authorList>
            <person name="Gordon J.L."/>
            <person name="Armisen D."/>
            <person name="Proux-Wera E."/>
            <person name="OhEigeartaigh S.S."/>
            <person name="Byrne K.P."/>
            <person name="Wolfe K.H."/>
        </authorList>
    </citation>
    <scope>NUCLEOTIDE SEQUENCE [LARGE SCALE GENOMIC DNA]</scope>
    <source>
        <strain evidence="9">ATCC MYA-139 / BCRC 22969 / CBS 8797 / CCRC 22969 / KCTC 17520 / NBRC 10181 / NCYC 3082</strain>
    </source>
</reference>
<dbReference type="GO" id="GO:1990333">
    <property type="term" value="C:mitotic checkpoint complex, CDC20-MAD2 subcomplex"/>
    <property type="evidence" value="ECO:0007669"/>
    <property type="project" value="EnsemblFungi"/>
</dbReference>
<dbReference type="InterPro" id="IPR003511">
    <property type="entry name" value="HORMA_dom"/>
</dbReference>
<proteinExistence type="inferred from homology"/>
<dbReference type="GO" id="GO:1902499">
    <property type="term" value="P:positive regulation of protein autoubiquitination"/>
    <property type="evidence" value="ECO:0007669"/>
    <property type="project" value="EnsemblFungi"/>
</dbReference>
<dbReference type="eggNOG" id="KOG3285">
    <property type="taxonomic scope" value="Eukaryota"/>
</dbReference>
<keyword evidence="9" id="KW-1185">Reference proteome</keyword>
<comment type="subcellular location">
    <subcellularLocation>
        <location evidence="1">Nucleus</location>
    </subcellularLocation>
</comment>
<dbReference type="SUPFAM" id="SSF56019">
    <property type="entry name" value="The spindle assembly checkpoint protein mad2"/>
    <property type="match status" value="1"/>
</dbReference>
<sequence length="203" mass="23118">MEGSIALKGSTRLITEFFEYSISTILYQRGVYPEEDFSKVKKYDITLMKTVDDELKTYIRKILIQVHNWVLGGKCHKLVICIIDKDDGSVTERWAFDIVRLAARTEADGQEGAVSTSEQSVEETRKQIRALIRQITASVTFLPELSNEGNYTFNVLAYTDAYTNVPMEWGDSDSKEIEGGEVVQFKNFSTNDHKVSAEVSYRF</sequence>
<dbReference type="Proteomes" id="UP000006310">
    <property type="component" value="Chromosome 9"/>
</dbReference>
<dbReference type="STRING" id="1071383.J7S997"/>
<dbReference type="OMA" id="WQFDVEI"/>
<keyword evidence="5" id="KW-0539">Nucleus</keyword>
<accession>J7S997</accession>
<gene>
    <name evidence="8" type="primary">KNAG0I01790</name>
    <name evidence="8" type="ordered locus">KNAG_0I01790</name>
</gene>
<organism evidence="8 9">
    <name type="scientific">Huiozyma naganishii (strain ATCC MYA-139 / BCRC 22969 / CBS 8797 / KCTC 17520 / NBRC 10181 / NCYC 3082 / Yp74L-3)</name>
    <name type="common">Yeast</name>
    <name type="synonym">Kazachstania naganishii</name>
    <dbReference type="NCBI Taxonomy" id="1071383"/>
    <lineage>
        <taxon>Eukaryota</taxon>
        <taxon>Fungi</taxon>
        <taxon>Dikarya</taxon>
        <taxon>Ascomycota</taxon>
        <taxon>Saccharomycotina</taxon>
        <taxon>Saccharomycetes</taxon>
        <taxon>Saccharomycetales</taxon>
        <taxon>Saccharomycetaceae</taxon>
        <taxon>Huiozyma</taxon>
    </lineage>
</organism>
<dbReference type="GO" id="GO:0051301">
    <property type="term" value="P:cell division"/>
    <property type="evidence" value="ECO:0007669"/>
    <property type="project" value="UniProtKB-KW"/>
</dbReference>
<dbReference type="HOGENOM" id="CLU_072097_0_0_1"/>
<evidence type="ECO:0000313" key="8">
    <source>
        <dbReference type="EMBL" id="CCK71964.1"/>
    </source>
</evidence>
<dbReference type="GO" id="GO:0007094">
    <property type="term" value="P:mitotic spindle assembly checkpoint signaling"/>
    <property type="evidence" value="ECO:0007669"/>
    <property type="project" value="EnsemblFungi"/>
</dbReference>
<evidence type="ECO:0000256" key="1">
    <source>
        <dbReference type="ARBA" id="ARBA00004123"/>
    </source>
</evidence>
<dbReference type="EMBL" id="HE978322">
    <property type="protein sequence ID" value="CCK71964.1"/>
    <property type="molecule type" value="Genomic_DNA"/>
</dbReference>
<dbReference type="OrthoDB" id="1806at2759"/>
<dbReference type="InterPro" id="IPR036570">
    <property type="entry name" value="HORMA_dom_sf"/>
</dbReference>
<evidence type="ECO:0000313" key="9">
    <source>
        <dbReference type="Proteomes" id="UP000006310"/>
    </source>
</evidence>